<evidence type="ECO:0000256" key="1">
    <source>
        <dbReference type="SAM" id="MobiDB-lite"/>
    </source>
</evidence>
<sequence length="64" mass="6844">MRAPTRPAGRNPPVGSTRADARFLFSRGPASVPDLVAIRRSAAEQQISYAAQSEGCLRSMSRLG</sequence>
<comment type="caution">
    <text evidence="2">The sequence shown here is derived from an EMBL/GenBank/DDBJ whole genome shotgun (WGS) entry which is preliminary data.</text>
</comment>
<dbReference type="EMBL" id="POTX01000009">
    <property type="protein sequence ID" value="PZG00415.1"/>
    <property type="molecule type" value="Genomic_DNA"/>
</dbReference>
<evidence type="ECO:0000313" key="3">
    <source>
        <dbReference type="Proteomes" id="UP000248627"/>
    </source>
</evidence>
<accession>A0A2W2D489</accession>
<evidence type="ECO:0000313" key="2">
    <source>
        <dbReference type="EMBL" id="PZG00415.1"/>
    </source>
</evidence>
<reference evidence="2 3" key="1">
    <citation type="submission" date="2018-01" db="EMBL/GenBank/DDBJ databases">
        <title>Draft genome sequence of Jishengella endophytica.</title>
        <authorList>
            <person name="Sahin N."/>
            <person name="Ay H."/>
            <person name="Saygin H."/>
        </authorList>
    </citation>
    <scope>NUCLEOTIDE SEQUENCE [LARGE SCALE GENOMIC DNA]</scope>
    <source>
        <strain evidence="2 3">DSM 45430</strain>
    </source>
</reference>
<name>A0A2W2D489_9ACTN</name>
<keyword evidence="3" id="KW-1185">Reference proteome</keyword>
<dbReference type="RefSeq" id="WP_111241590.1">
    <property type="nucleotide sequence ID" value="NZ_AP023358.1"/>
</dbReference>
<protein>
    <submittedName>
        <fullName evidence="2">Uncharacterized protein</fullName>
    </submittedName>
</protein>
<feature type="region of interest" description="Disordered" evidence="1">
    <location>
        <begin position="1"/>
        <end position="20"/>
    </location>
</feature>
<gene>
    <name evidence="2" type="ORF">C1I93_02660</name>
</gene>
<dbReference type="Proteomes" id="UP000248627">
    <property type="component" value="Unassembled WGS sequence"/>
</dbReference>
<organism evidence="2 3">
    <name type="scientific">Micromonospora endophytica</name>
    <dbReference type="NCBI Taxonomy" id="515350"/>
    <lineage>
        <taxon>Bacteria</taxon>
        <taxon>Bacillati</taxon>
        <taxon>Actinomycetota</taxon>
        <taxon>Actinomycetes</taxon>
        <taxon>Micromonosporales</taxon>
        <taxon>Micromonosporaceae</taxon>
        <taxon>Micromonospora</taxon>
    </lineage>
</organism>
<dbReference type="AlphaFoldDB" id="A0A2W2D489"/>
<proteinExistence type="predicted"/>